<organism evidence="1 2">
    <name type="scientific">Frankliniella fusca</name>
    <dbReference type="NCBI Taxonomy" id="407009"/>
    <lineage>
        <taxon>Eukaryota</taxon>
        <taxon>Metazoa</taxon>
        <taxon>Ecdysozoa</taxon>
        <taxon>Arthropoda</taxon>
        <taxon>Hexapoda</taxon>
        <taxon>Insecta</taxon>
        <taxon>Pterygota</taxon>
        <taxon>Neoptera</taxon>
        <taxon>Paraneoptera</taxon>
        <taxon>Thysanoptera</taxon>
        <taxon>Terebrantia</taxon>
        <taxon>Thripoidea</taxon>
        <taxon>Thripidae</taxon>
        <taxon>Frankliniella</taxon>
    </lineage>
</organism>
<accession>A0AAE1LJP0</accession>
<reference evidence="1" key="2">
    <citation type="journal article" date="2023" name="BMC Genomics">
        <title>Pest status, molecular evolution, and epigenetic factors derived from the genome assembly of Frankliniella fusca, a thysanopteran phytovirus vector.</title>
        <authorList>
            <person name="Catto M.A."/>
            <person name="Labadie P.E."/>
            <person name="Jacobson A.L."/>
            <person name="Kennedy G.G."/>
            <person name="Srinivasan R."/>
            <person name="Hunt B.G."/>
        </authorList>
    </citation>
    <scope>NUCLEOTIDE SEQUENCE</scope>
    <source>
        <strain evidence="1">PL_HMW_Pooled</strain>
    </source>
</reference>
<keyword evidence="2" id="KW-1185">Reference proteome</keyword>
<gene>
    <name evidence="1" type="ORF">KUF71_001467</name>
</gene>
<proteinExistence type="predicted"/>
<dbReference type="AlphaFoldDB" id="A0AAE1LJP0"/>
<dbReference type="Proteomes" id="UP001219518">
    <property type="component" value="Unassembled WGS sequence"/>
</dbReference>
<dbReference type="GO" id="GO:0005524">
    <property type="term" value="F:ATP binding"/>
    <property type="evidence" value="ECO:0007669"/>
    <property type="project" value="UniProtKB-KW"/>
</dbReference>
<comment type="caution">
    <text evidence="1">The sequence shown here is derived from an EMBL/GenBank/DDBJ whole genome shotgun (WGS) entry which is preliminary data.</text>
</comment>
<protein>
    <submittedName>
        <fullName evidence="1">Spermidine/putrescine import ATP-binding protein PotA</fullName>
    </submittedName>
</protein>
<evidence type="ECO:0000313" key="1">
    <source>
        <dbReference type="EMBL" id="KAK3922671.1"/>
    </source>
</evidence>
<reference evidence="1" key="1">
    <citation type="submission" date="2021-07" db="EMBL/GenBank/DDBJ databases">
        <authorList>
            <person name="Catto M.A."/>
            <person name="Jacobson A."/>
            <person name="Kennedy G."/>
            <person name="Labadie P."/>
            <person name="Hunt B.G."/>
            <person name="Srinivasan R."/>
        </authorList>
    </citation>
    <scope>NUCLEOTIDE SEQUENCE</scope>
    <source>
        <strain evidence="1">PL_HMW_Pooled</strain>
        <tissue evidence="1">Head</tissue>
    </source>
</reference>
<evidence type="ECO:0000313" key="2">
    <source>
        <dbReference type="Proteomes" id="UP001219518"/>
    </source>
</evidence>
<dbReference type="EMBL" id="JAHWGI010001107">
    <property type="protein sequence ID" value="KAK3922671.1"/>
    <property type="molecule type" value="Genomic_DNA"/>
</dbReference>
<keyword evidence="1" id="KW-0547">Nucleotide-binding</keyword>
<keyword evidence="1" id="KW-0067">ATP-binding</keyword>
<sequence>MSAVQRSVREVRWRKRQLLVNHSSFWLMCIFGVLRYSTVQGEGSKAINSFAGPYIAYADRIYMCDPDRQHKMAWALRTSHFNPRKPAELQLISGNLTLTLPLTDSLAGNATVDRWANNQWKENAFQGVFPNGACRHTRRNIPGFFELFFRPGNTDVCRVEAGVYQVERRPVNWTFPNFPIFPYGFYRFKIRFIKGNDLLFCGAVDCHAIPKLK</sequence>
<name>A0AAE1LJP0_9NEOP</name>